<feature type="region of interest" description="Disordered" evidence="1">
    <location>
        <begin position="1"/>
        <end position="59"/>
    </location>
</feature>
<dbReference type="EMBL" id="JACGWN010000015">
    <property type="protein sequence ID" value="KAL0401988.1"/>
    <property type="molecule type" value="Genomic_DNA"/>
</dbReference>
<dbReference type="AlphaFoldDB" id="A0AAW2TCZ1"/>
<reference evidence="2" key="2">
    <citation type="journal article" date="2024" name="Plant">
        <title>Genomic evolution and insights into agronomic trait innovations of Sesamum species.</title>
        <authorList>
            <person name="Miao H."/>
            <person name="Wang L."/>
            <person name="Qu L."/>
            <person name="Liu H."/>
            <person name="Sun Y."/>
            <person name="Le M."/>
            <person name="Wang Q."/>
            <person name="Wei S."/>
            <person name="Zheng Y."/>
            <person name="Lin W."/>
            <person name="Duan Y."/>
            <person name="Cao H."/>
            <person name="Xiong S."/>
            <person name="Wang X."/>
            <person name="Wei L."/>
            <person name="Li C."/>
            <person name="Ma Q."/>
            <person name="Ju M."/>
            <person name="Zhao R."/>
            <person name="Li G."/>
            <person name="Mu C."/>
            <person name="Tian Q."/>
            <person name="Mei H."/>
            <person name="Zhang T."/>
            <person name="Gao T."/>
            <person name="Zhang H."/>
        </authorList>
    </citation>
    <scope>NUCLEOTIDE SEQUENCE</scope>
    <source>
        <strain evidence="2">KEN1</strain>
    </source>
</reference>
<evidence type="ECO:0000313" key="2">
    <source>
        <dbReference type="EMBL" id="KAL0401988.1"/>
    </source>
</evidence>
<protein>
    <submittedName>
        <fullName evidence="2">Uncharacterized protein</fullName>
    </submittedName>
</protein>
<accession>A0AAW2TCZ1</accession>
<gene>
    <name evidence="2" type="ORF">Slati_4228700</name>
</gene>
<feature type="compositionally biased region" description="Polar residues" evidence="1">
    <location>
        <begin position="24"/>
        <end position="34"/>
    </location>
</feature>
<feature type="compositionally biased region" description="Basic and acidic residues" evidence="1">
    <location>
        <begin position="7"/>
        <end position="16"/>
    </location>
</feature>
<sequence>MVTGSLDHFKSRERGGRSLAAGSRSLTSGSQVASQPGRWLADPRPARAGAADHCFGRKV</sequence>
<reference evidence="2" key="1">
    <citation type="submission" date="2020-06" db="EMBL/GenBank/DDBJ databases">
        <authorList>
            <person name="Li T."/>
            <person name="Hu X."/>
            <person name="Zhang T."/>
            <person name="Song X."/>
            <person name="Zhang H."/>
            <person name="Dai N."/>
            <person name="Sheng W."/>
            <person name="Hou X."/>
            <person name="Wei L."/>
        </authorList>
    </citation>
    <scope>NUCLEOTIDE SEQUENCE</scope>
    <source>
        <strain evidence="2">KEN1</strain>
        <tissue evidence="2">Leaf</tissue>
    </source>
</reference>
<organism evidence="2">
    <name type="scientific">Sesamum latifolium</name>
    <dbReference type="NCBI Taxonomy" id="2727402"/>
    <lineage>
        <taxon>Eukaryota</taxon>
        <taxon>Viridiplantae</taxon>
        <taxon>Streptophyta</taxon>
        <taxon>Embryophyta</taxon>
        <taxon>Tracheophyta</taxon>
        <taxon>Spermatophyta</taxon>
        <taxon>Magnoliopsida</taxon>
        <taxon>eudicotyledons</taxon>
        <taxon>Gunneridae</taxon>
        <taxon>Pentapetalae</taxon>
        <taxon>asterids</taxon>
        <taxon>lamiids</taxon>
        <taxon>Lamiales</taxon>
        <taxon>Pedaliaceae</taxon>
        <taxon>Sesamum</taxon>
    </lineage>
</organism>
<proteinExistence type="predicted"/>
<name>A0AAW2TCZ1_9LAMI</name>
<evidence type="ECO:0000256" key="1">
    <source>
        <dbReference type="SAM" id="MobiDB-lite"/>
    </source>
</evidence>
<comment type="caution">
    <text evidence="2">The sequence shown here is derived from an EMBL/GenBank/DDBJ whole genome shotgun (WGS) entry which is preliminary data.</text>
</comment>
<feature type="compositionally biased region" description="Low complexity" evidence="1">
    <location>
        <begin position="42"/>
        <end position="52"/>
    </location>
</feature>